<evidence type="ECO:0000313" key="3">
    <source>
        <dbReference type="EMBL" id="KAJ0207059.1"/>
    </source>
</evidence>
<feature type="compositionally biased region" description="Polar residues" evidence="1">
    <location>
        <begin position="62"/>
        <end position="75"/>
    </location>
</feature>
<reference evidence="3 4" key="1">
    <citation type="journal article" date="2017" name="Nat. Commun.">
        <title>Genome assembly with in vitro proximity ligation data and whole-genome triplication in lettuce.</title>
        <authorList>
            <person name="Reyes-Chin-Wo S."/>
            <person name="Wang Z."/>
            <person name="Yang X."/>
            <person name="Kozik A."/>
            <person name="Arikit S."/>
            <person name="Song C."/>
            <person name="Xia L."/>
            <person name="Froenicke L."/>
            <person name="Lavelle D.O."/>
            <person name="Truco M.J."/>
            <person name="Xia R."/>
            <person name="Zhu S."/>
            <person name="Xu C."/>
            <person name="Xu H."/>
            <person name="Xu X."/>
            <person name="Cox K."/>
            <person name="Korf I."/>
            <person name="Meyers B.C."/>
            <person name="Michelmore R.W."/>
        </authorList>
    </citation>
    <scope>NUCLEOTIDE SEQUENCE [LARGE SCALE GENOMIC DNA]</scope>
    <source>
        <strain evidence="4">cv. Salinas</strain>
        <tissue evidence="3">Seedlings</tissue>
    </source>
</reference>
<dbReference type="InterPro" id="IPR044835">
    <property type="entry name" value="ARF_plant"/>
</dbReference>
<dbReference type="EMBL" id="NBSK02000005">
    <property type="protein sequence ID" value="KAJ0207059.1"/>
    <property type="molecule type" value="Genomic_DNA"/>
</dbReference>
<name>A0A9R1VKP8_LACSA</name>
<feature type="domain" description="PB1" evidence="2">
    <location>
        <begin position="172"/>
        <end position="256"/>
    </location>
</feature>
<dbReference type="PROSITE" id="PS51745">
    <property type="entry name" value="PB1"/>
    <property type="match status" value="1"/>
</dbReference>
<evidence type="ECO:0000259" key="2">
    <source>
        <dbReference type="PROSITE" id="PS51745"/>
    </source>
</evidence>
<evidence type="ECO:0000313" key="4">
    <source>
        <dbReference type="Proteomes" id="UP000235145"/>
    </source>
</evidence>
<organism evidence="3 4">
    <name type="scientific">Lactuca sativa</name>
    <name type="common">Garden lettuce</name>
    <dbReference type="NCBI Taxonomy" id="4236"/>
    <lineage>
        <taxon>Eukaryota</taxon>
        <taxon>Viridiplantae</taxon>
        <taxon>Streptophyta</taxon>
        <taxon>Embryophyta</taxon>
        <taxon>Tracheophyta</taxon>
        <taxon>Spermatophyta</taxon>
        <taxon>Magnoliopsida</taxon>
        <taxon>eudicotyledons</taxon>
        <taxon>Gunneridae</taxon>
        <taxon>Pentapetalae</taxon>
        <taxon>asterids</taxon>
        <taxon>campanulids</taxon>
        <taxon>Asterales</taxon>
        <taxon>Asteraceae</taxon>
        <taxon>Cichorioideae</taxon>
        <taxon>Cichorieae</taxon>
        <taxon>Lactucinae</taxon>
        <taxon>Lactuca</taxon>
    </lineage>
</organism>
<dbReference type="PANTHER" id="PTHR31384:SF9">
    <property type="entry name" value="AUXIN RESPONSE FACTOR 19"/>
    <property type="match status" value="1"/>
</dbReference>
<comment type="caution">
    <text evidence="3">The sequence shown here is derived from an EMBL/GenBank/DDBJ whole genome shotgun (WGS) entry which is preliminary data.</text>
</comment>
<dbReference type="OrthoDB" id="1683170at2759"/>
<gene>
    <name evidence="3" type="ORF">LSAT_V11C500257860</name>
</gene>
<dbReference type="Proteomes" id="UP000235145">
    <property type="component" value="Unassembled WGS sequence"/>
</dbReference>
<dbReference type="Gene3D" id="3.10.20.90">
    <property type="entry name" value="Phosphatidylinositol 3-kinase Catalytic Subunit, Chain A, domain 1"/>
    <property type="match status" value="1"/>
</dbReference>
<dbReference type="GO" id="GO:0006355">
    <property type="term" value="P:regulation of DNA-templated transcription"/>
    <property type="evidence" value="ECO:0007669"/>
    <property type="project" value="InterPro"/>
</dbReference>
<evidence type="ECO:0000256" key="1">
    <source>
        <dbReference type="SAM" id="MobiDB-lite"/>
    </source>
</evidence>
<protein>
    <recommendedName>
        <fullName evidence="2">PB1 domain-containing protein</fullName>
    </recommendedName>
</protein>
<dbReference type="InterPro" id="IPR053793">
    <property type="entry name" value="PB1-like"/>
</dbReference>
<keyword evidence="4" id="KW-1185">Reference proteome</keyword>
<feature type="region of interest" description="Disordered" evidence="1">
    <location>
        <begin position="62"/>
        <end position="97"/>
    </location>
</feature>
<proteinExistence type="predicted"/>
<dbReference type="PANTHER" id="PTHR31384">
    <property type="entry name" value="AUXIN RESPONSE FACTOR 4-RELATED"/>
    <property type="match status" value="1"/>
</dbReference>
<accession>A0A9R1VKP8</accession>
<sequence length="267" mass="29682">MQWMLIPMGFPCNIRMDSHTMMDIDSWTCEMRSQSDLAMSYSSGAQPPSIGNVRQIVVSEPSGSNQMYSDGQPPSVNGVCRQAPSQSEASEGPDEHEVQQVIYKRGANDITAYVGHDDRTQDLVSGFSGSNVFQSVGVKPVNLNSLDLAINENGYLNSSVRVPPPQRFQQMPTYVKVYKRGEVERSIDISAYSGFYYLKQELGRIFGMEGQLDYALRSGWQLAFLDRDNGTLLLGDDPWEVFVKSVWCIKLLSPREVLEIAMGGGTV</sequence>
<dbReference type="SUPFAM" id="SSF54277">
    <property type="entry name" value="CAD &amp; PB1 domains"/>
    <property type="match status" value="1"/>
</dbReference>
<dbReference type="GO" id="GO:0003677">
    <property type="term" value="F:DNA binding"/>
    <property type="evidence" value="ECO:0007669"/>
    <property type="project" value="InterPro"/>
</dbReference>
<dbReference type="AlphaFoldDB" id="A0A9R1VKP8"/>
<dbReference type="GO" id="GO:0009725">
    <property type="term" value="P:response to hormone"/>
    <property type="evidence" value="ECO:0007669"/>
    <property type="project" value="InterPro"/>
</dbReference>